<feature type="compositionally biased region" description="Polar residues" evidence="1">
    <location>
        <begin position="79"/>
        <end position="90"/>
    </location>
</feature>
<evidence type="ECO:0000313" key="3">
    <source>
        <dbReference type="EMBL" id="EMD64610.1"/>
    </source>
</evidence>
<dbReference type="KEGG" id="bsc:COCSADRAFT_189690"/>
<gene>
    <name evidence="3" type="ORF">COCSADRAFT_189690</name>
</gene>
<dbReference type="AlphaFoldDB" id="M2SQQ9"/>
<proteinExistence type="predicted"/>
<name>M2SQQ9_COCSN</name>
<reference evidence="4" key="2">
    <citation type="journal article" date="2013" name="PLoS Genet.">
        <title>Comparative genome structure, secondary metabolite, and effector coding capacity across Cochliobolus pathogens.</title>
        <authorList>
            <person name="Condon B.J."/>
            <person name="Leng Y."/>
            <person name="Wu D."/>
            <person name="Bushley K.E."/>
            <person name="Ohm R.A."/>
            <person name="Otillar R."/>
            <person name="Martin J."/>
            <person name="Schackwitz W."/>
            <person name="Grimwood J."/>
            <person name="MohdZainudin N."/>
            <person name="Xue C."/>
            <person name="Wang R."/>
            <person name="Manning V.A."/>
            <person name="Dhillon B."/>
            <person name="Tu Z.J."/>
            <person name="Steffenson B.J."/>
            <person name="Salamov A."/>
            <person name="Sun H."/>
            <person name="Lowry S."/>
            <person name="LaButti K."/>
            <person name="Han J."/>
            <person name="Copeland A."/>
            <person name="Lindquist E."/>
            <person name="Barry K."/>
            <person name="Schmutz J."/>
            <person name="Baker S.E."/>
            <person name="Ciuffetti L.M."/>
            <person name="Grigoriev I.V."/>
            <person name="Zhong S."/>
            <person name="Turgeon B.G."/>
        </authorList>
    </citation>
    <scope>NUCLEOTIDE SEQUENCE [LARGE SCALE GENOMIC DNA]</scope>
    <source>
        <strain evidence="4">ND90Pr / ATCC 201652</strain>
    </source>
</reference>
<dbReference type="RefSeq" id="XP_007699231.1">
    <property type="nucleotide sequence ID" value="XM_007701041.1"/>
</dbReference>
<protein>
    <submittedName>
        <fullName evidence="3">Uncharacterized protein</fullName>
    </submittedName>
</protein>
<keyword evidence="2" id="KW-0732">Signal</keyword>
<reference evidence="3 4" key="1">
    <citation type="journal article" date="2012" name="PLoS Pathog.">
        <title>Diverse lifestyles and strategies of plant pathogenesis encoded in the genomes of eighteen Dothideomycetes fungi.</title>
        <authorList>
            <person name="Ohm R.A."/>
            <person name="Feau N."/>
            <person name="Henrissat B."/>
            <person name="Schoch C.L."/>
            <person name="Horwitz B.A."/>
            <person name="Barry K.W."/>
            <person name="Condon B.J."/>
            <person name="Copeland A.C."/>
            <person name="Dhillon B."/>
            <person name="Glaser F."/>
            <person name="Hesse C.N."/>
            <person name="Kosti I."/>
            <person name="LaButti K."/>
            <person name="Lindquist E.A."/>
            <person name="Lucas S."/>
            <person name="Salamov A.A."/>
            <person name="Bradshaw R.E."/>
            <person name="Ciuffetti L."/>
            <person name="Hamelin R.C."/>
            <person name="Kema G.H.J."/>
            <person name="Lawrence C."/>
            <person name="Scott J.A."/>
            <person name="Spatafora J.W."/>
            <person name="Turgeon B.G."/>
            <person name="de Wit P.J.G.M."/>
            <person name="Zhong S."/>
            <person name="Goodwin S.B."/>
            <person name="Grigoriev I.V."/>
        </authorList>
    </citation>
    <scope>NUCLEOTIDE SEQUENCE [LARGE SCALE GENOMIC DNA]</scope>
    <source>
        <strain evidence="4">ND90Pr / ATCC 201652</strain>
    </source>
</reference>
<dbReference type="EMBL" id="KB445642">
    <property type="protein sequence ID" value="EMD64610.1"/>
    <property type="molecule type" value="Genomic_DNA"/>
</dbReference>
<dbReference type="HOGENOM" id="CLU_2291195_0_0_1"/>
<sequence>MHFSTLFTFTSLLALSVAVPTQPLTGRTEAVDSNILIKRQYSAGNSRPQAADVDNIPTKRQYSAGNSRPQAADVDNIPTKRQYSAGNSRPQAADADNIPTS</sequence>
<accession>M2SQQ9</accession>
<feature type="signal peptide" evidence="2">
    <location>
        <begin position="1"/>
        <end position="18"/>
    </location>
</feature>
<dbReference type="GeneID" id="19133687"/>
<evidence type="ECO:0000313" key="4">
    <source>
        <dbReference type="Proteomes" id="UP000016934"/>
    </source>
</evidence>
<organism evidence="3 4">
    <name type="scientific">Cochliobolus sativus (strain ND90Pr / ATCC 201652)</name>
    <name type="common">Common root rot and spot blotch fungus</name>
    <name type="synonym">Bipolaris sorokiniana</name>
    <dbReference type="NCBI Taxonomy" id="665912"/>
    <lineage>
        <taxon>Eukaryota</taxon>
        <taxon>Fungi</taxon>
        <taxon>Dikarya</taxon>
        <taxon>Ascomycota</taxon>
        <taxon>Pezizomycotina</taxon>
        <taxon>Dothideomycetes</taxon>
        <taxon>Pleosporomycetidae</taxon>
        <taxon>Pleosporales</taxon>
        <taxon>Pleosporineae</taxon>
        <taxon>Pleosporaceae</taxon>
        <taxon>Bipolaris</taxon>
    </lineage>
</organism>
<dbReference type="OrthoDB" id="10315797at2759"/>
<keyword evidence="4" id="KW-1185">Reference proteome</keyword>
<dbReference type="Proteomes" id="UP000016934">
    <property type="component" value="Unassembled WGS sequence"/>
</dbReference>
<feature type="chain" id="PRO_5004025703" evidence="2">
    <location>
        <begin position="19"/>
        <end position="101"/>
    </location>
</feature>
<feature type="region of interest" description="Disordered" evidence="1">
    <location>
        <begin position="42"/>
        <end position="101"/>
    </location>
</feature>
<evidence type="ECO:0000256" key="1">
    <source>
        <dbReference type="SAM" id="MobiDB-lite"/>
    </source>
</evidence>
<evidence type="ECO:0000256" key="2">
    <source>
        <dbReference type="SAM" id="SignalP"/>
    </source>
</evidence>
<feature type="compositionally biased region" description="Polar residues" evidence="1">
    <location>
        <begin position="58"/>
        <end position="69"/>
    </location>
</feature>